<accession>A0A6L2JJZ1</accession>
<gene>
    <name evidence="1" type="ORF">Tci_009329</name>
</gene>
<dbReference type="EMBL" id="BKCJ010000919">
    <property type="protein sequence ID" value="GEU37351.1"/>
    <property type="molecule type" value="Genomic_DNA"/>
</dbReference>
<proteinExistence type="predicted"/>
<dbReference type="AlphaFoldDB" id="A0A6L2JJZ1"/>
<protein>
    <submittedName>
        <fullName evidence="1">Uncharacterized protein</fullName>
    </submittedName>
</protein>
<organism evidence="1">
    <name type="scientific">Tanacetum cinerariifolium</name>
    <name type="common">Dalmatian daisy</name>
    <name type="synonym">Chrysanthemum cinerariifolium</name>
    <dbReference type="NCBI Taxonomy" id="118510"/>
    <lineage>
        <taxon>Eukaryota</taxon>
        <taxon>Viridiplantae</taxon>
        <taxon>Streptophyta</taxon>
        <taxon>Embryophyta</taxon>
        <taxon>Tracheophyta</taxon>
        <taxon>Spermatophyta</taxon>
        <taxon>Magnoliopsida</taxon>
        <taxon>eudicotyledons</taxon>
        <taxon>Gunneridae</taxon>
        <taxon>Pentapetalae</taxon>
        <taxon>asterids</taxon>
        <taxon>campanulids</taxon>
        <taxon>Asterales</taxon>
        <taxon>Asteraceae</taxon>
        <taxon>Asteroideae</taxon>
        <taxon>Anthemideae</taxon>
        <taxon>Anthemidinae</taxon>
        <taxon>Tanacetum</taxon>
    </lineage>
</organism>
<comment type="caution">
    <text evidence="1">The sequence shown here is derived from an EMBL/GenBank/DDBJ whole genome shotgun (WGS) entry which is preliminary data.</text>
</comment>
<name>A0A6L2JJZ1_TANCI</name>
<sequence>MTGSFDTLEKSIVSLSDTSTNKALQIAKDPLCLQPLLNGEHERLAPIHILPRAITELVYLIEAHHHLNPISILKRDGPWRIDDGVVMLVFEARGIPSRFGEVQLSLVALIPSWKSFTRCWITKCLVHWLTTIVRIFLSLGMRWFK</sequence>
<evidence type="ECO:0000313" key="1">
    <source>
        <dbReference type="EMBL" id="GEU37351.1"/>
    </source>
</evidence>
<reference evidence="1" key="1">
    <citation type="journal article" date="2019" name="Sci. Rep.">
        <title>Draft genome of Tanacetum cinerariifolium, the natural source of mosquito coil.</title>
        <authorList>
            <person name="Yamashiro T."/>
            <person name="Shiraishi A."/>
            <person name="Satake H."/>
            <person name="Nakayama K."/>
        </authorList>
    </citation>
    <scope>NUCLEOTIDE SEQUENCE</scope>
</reference>